<evidence type="ECO:0000256" key="3">
    <source>
        <dbReference type="ARBA" id="ARBA00022833"/>
    </source>
</evidence>
<dbReference type="Pfam" id="PF00105">
    <property type="entry name" value="zf-C4"/>
    <property type="match status" value="2"/>
</dbReference>
<evidence type="ECO:0000256" key="4">
    <source>
        <dbReference type="ARBA" id="ARBA00023015"/>
    </source>
</evidence>
<dbReference type="Gene3D" id="3.30.50.10">
    <property type="entry name" value="Erythroid Transcription Factor GATA-1, subunit A"/>
    <property type="match status" value="1"/>
</dbReference>
<evidence type="ECO:0000313" key="12">
    <source>
        <dbReference type="Proteomes" id="UP000031036"/>
    </source>
</evidence>
<evidence type="ECO:0000256" key="7">
    <source>
        <dbReference type="ARBA" id="ARBA00023170"/>
    </source>
</evidence>
<feature type="domain" description="Nuclear receptor" evidence="10">
    <location>
        <begin position="48"/>
        <end position="141"/>
    </location>
</feature>
<evidence type="ECO:0000259" key="10">
    <source>
        <dbReference type="PROSITE" id="PS51030"/>
    </source>
</evidence>
<keyword evidence="12" id="KW-1185">Reference proteome</keyword>
<feature type="region of interest" description="Disordered" evidence="9">
    <location>
        <begin position="203"/>
        <end position="231"/>
    </location>
</feature>
<dbReference type="PRINTS" id="PR00047">
    <property type="entry name" value="STROIDFINGER"/>
</dbReference>
<organism evidence="11 12">
    <name type="scientific">Toxocara canis</name>
    <name type="common">Canine roundworm</name>
    <dbReference type="NCBI Taxonomy" id="6265"/>
    <lineage>
        <taxon>Eukaryota</taxon>
        <taxon>Metazoa</taxon>
        <taxon>Ecdysozoa</taxon>
        <taxon>Nematoda</taxon>
        <taxon>Chromadorea</taxon>
        <taxon>Rhabditida</taxon>
        <taxon>Spirurina</taxon>
        <taxon>Ascaridomorpha</taxon>
        <taxon>Ascaridoidea</taxon>
        <taxon>Toxocaridae</taxon>
        <taxon>Toxocara</taxon>
    </lineage>
</organism>
<evidence type="ECO:0000256" key="9">
    <source>
        <dbReference type="SAM" id="MobiDB-lite"/>
    </source>
</evidence>
<evidence type="ECO:0000256" key="5">
    <source>
        <dbReference type="ARBA" id="ARBA00023125"/>
    </source>
</evidence>
<keyword evidence="8" id="KW-0539">Nucleus</keyword>
<name>A0A0B2W0H8_TOXCA</name>
<keyword evidence="4" id="KW-0805">Transcription regulation</keyword>
<evidence type="ECO:0000256" key="8">
    <source>
        <dbReference type="ARBA" id="ARBA00023242"/>
    </source>
</evidence>
<evidence type="ECO:0000256" key="6">
    <source>
        <dbReference type="ARBA" id="ARBA00023163"/>
    </source>
</evidence>
<dbReference type="GO" id="GO:0043565">
    <property type="term" value="F:sequence-specific DNA binding"/>
    <property type="evidence" value="ECO:0007669"/>
    <property type="project" value="InterPro"/>
</dbReference>
<dbReference type="PROSITE" id="PS00031">
    <property type="entry name" value="NUCLEAR_REC_DBD_1"/>
    <property type="match status" value="1"/>
</dbReference>
<dbReference type="AlphaFoldDB" id="A0A0B2W0H8"/>
<keyword evidence="1" id="KW-0479">Metal-binding</keyword>
<dbReference type="InterPro" id="IPR001628">
    <property type="entry name" value="Znf_hrmn_rcpt"/>
</dbReference>
<keyword evidence="3" id="KW-0862">Zinc</keyword>
<keyword evidence="5" id="KW-0238">DNA-binding</keyword>
<dbReference type="PANTHER" id="PTHR48092">
    <property type="entry name" value="KNIRPS-RELATED PROTEIN-RELATED"/>
    <property type="match status" value="1"/>
</dbReference>
<sequence>MIWPLSSTQSDMNAIAVGRTDERDKPSAKCHETARRMLQTGLCASHVTFMCQVCNEIARGYHFGAFTCEGCKSFFGRTCKPSKSDSERRGEHGSGPLLSKIKLQCKSGGNCNVQGRNRTSCKFCRFNKCIAVGMAPQNSRYGRRSKYFKVSSVLDAQEKARISNPPAPAPPSLQLAKPVPLPFWSLPIWISQDAVLKQQSFSVNDSDPVKTEDEILPQTEPLDLSLKKTSV</sequence>
<evidence type="ECO:0000256" key="2">
    <source>
        <dbReference type="ARBA" id="ARBA00022771"/>
    </source>
</evidence>
<dbReference type="OrthoDB" id="10018779at2759"/>
<evidence type="ECO:0000256" key="1">
    <source>
        <dbReference type="ARBA" id="ARBA00022723"/>
    </source>
</evidence>
<evidence type="ECO:0000313" key="11">
    <source>
        <dbReference type="EMBL" id="KHN87164.1"/>
    </source>
</evidence>
<keyword evidence="7" id="KW-0675">Receptor</keyword>
<dbReference type="EMBL" id="JPKZ01000467">
    <property type="protein sequence ID" value="KHN87164.1"/>
    <property type="molecule type" value="Genomic_DNA"/>
</dbReference>
<dbReference type="InterPro" id="IPR013088">
    <property type="entry name" value="Znf_NHR/GATA"/>
</dbReference>
<reference evidence="11 12" key="1">
    <citation type="submission" date="2014-11" db="EMBL/GenBank/DDBJ databases">
        <title>Genetic blueprint of the zoonotic pathogen Toxocara canis.</title>
        <authorList>
            <person name="Zhu X.-Q."/>
            <person name="Korhonen P.K."/>
            <person name="Cai H."/>
            <person name="Young N.D."/>
            <person name="Nejsum P."/>
            <person name="von Samson-Himmelstjerna G."/>
            <person name="Boag P.R."/>
            <person name="Tan P."/>
            <person name="Li Q."/>
            <person name="Min J."/>
            <person name="Yang Y."/>
            <person name="Wang X."/>
            <person name="Fang X."/>
            <person name="Hall R.S."/>
            <person name="Hofmann A."/>
            <person name="Sternberg P.W."/>
            <person name="Jex A.R."/>
            <person name="Gasser R.B."/>
        </authorList>
    </citation>
    <scope>NUCLEOTIDE SEQUENCE [LARGE SCALE GENOMIC DNA]</scope>
    <source>
        <strain evidence="11">PN_DK_2014</strain>
    </source>
</reference>
<dbReference type="GO" id="GO:0008270">
    <property type="term" value="F:zinc ion binding"/>
    <property type="evidence" value="ECO:0007669"/>
    <property type="project" value="UniProtKB-KW"/>
</dbReference>
<proteinExistence type="predicted"/>
<dbReference type="SMART" id="SM00399">
    <property type="entry name" value="ZnF_C4"/>
    <property type="match status" value="1"/>
</dbReference>
<dbReference type="STRING" id="6265.A0A0B2W0H8"/>
<dbReference type="OMA" id="IEVGMAP"/>
<protein>
    <submittedName>
        <fullName evidence="11">Protein embryonic gonad</fullName>
    </submittedName>
</protein>
<comment type="caution">
    <text evidence="11">The sequence shown here is derived from an EMBL/GenBank/DDBJ whole genome shotgun (WGS) entry which is preliminary data.</text>
</comment>
<dbReference type="SUPFAM" id="SSF57716">
    <property type="entry name" value="Glucocorticoid receptor-like (DNA-binding domain)"/>
    <property type="match status" value="1"/>
</dbReference>
<dbReference type="InterPro" id="IPR050200">
    <property type="entry name" value="Nuclear_hormone_rcpt_NR3"/>
</dbReference>
<dbReference type="PROSITE" id="PS51030">
    <property type="entry name" value="NUCLEAR_REC_DBD_2"/>
    <property type="match status" value="1"/>
</dbReference>
<dbReference type="GO" id="GO:0003700">
    <property type="term" value="F:DNA-binding transcription factor activity"/>
    <property type="evidence" value="ECO:0007669"/>
    <property type="project" value="InterPro"/>
</dbReference>
<accession>A0A0B2W0H8</accession>
<gene>
    <name evidence="11" type="primary">eg</name>
    <name evidence="11" type="ORF">Tcan_06602</name>
</gene>
<keyword evidence="2" id="KW-0863">Zinc-finger</keyword>
<dbReference type="Proteomes" id="UP000031036">
    <property type="component" value="Unassembled WGS sequence"/>
</dbReference>
<keyword evidence="6" id="KW-0804">Transcription</keyword>